<dbReference type="GO" id="GO:0000731">
    <property type="term" value="P:DNA synthesis involved in DNA repair"/>
    <property type="evidence" value="ECO:0007669"/>
    <property type="project" value="TreeGrafter"/>
</dbReference>
<dbReference type="AlphaFoldDB" id="A0A160FQV0"/>
<dbReference type="Gene3D" id="3.40.50.300">
    <property type="entry name" value="P-loop containing nucleotide triphosphate hydrolases"/>
    <property type="match status" value="1"/>
</dbReference>
<sequence>MRITRIRKAKNYRIFRDFAWPATSLPDFSRFNMIYGWNGTGKTSISNIFRHLQTRTSLTDGDVEIQIDQTRVAGADFAKAAMPPVRVFNRDTVDRNVFEVGGQQFPPVFYLGEDSVEKQKLIEELKKQQAVHVEKESRFNRAKAEAGAAMESFSAEESKGIKNLLTVSGGGIYNNYNAANFKTAIKKLADSAPSPQPLTDKQRKQYLATKEGKAMDKVSDPSIRFPDFADLTTRSQTMLERSLVSATIAELVENPAVSRWVNSGLYLHTELQQSGTCLFCDQPFPPARIAQLEAHFNDEFKRFQSDLDSLIIEVEAACEFRDRLQVPPKEALYSELRDEYQTARDSLSQSASTLRLSLEVLLRGLKAKREDPFKRLELSRFMTGDGSADYPVGKVEKFFQAAMAGVAVFSAVIGKTSFDKLAEIIQRHNSHTDTFDAKMKEARAALAQNELVRALPGWREKSTQVEDAGEKATKERESADKLTKEIAQLEREIRQHRRPADELNVEVASYLGRDELRFHVEQNGYRITRGGQPAAHLSDGERTAIAFLHFLKSLKGADFDLTNGVVVIDDPVSSLDANSLFSAFGFMKERTHTAGQLFVLTHNFTFFRQVRNWYYNLEGQNKKETEARPRPARFYMLTSEFIDGQRTARLSELDPFLHKYESEYHYLFKRVHEEANKASTLSIEAYYAMPNIARRLLESFLAFRVPDKVGELYQKLQGIEYDPNKKTRILRFLHTYSHFDQVAQPEHDLSLLAETPAVLSEVLDFIHYCDPGHFTSMAALATQQTDE</sequence>
<dbReference type="PANTHER" id="PTHR32182">
    <property type="entry name" value="DNA REPLICATION AND REPAIR PROTEIN RECF"/>
    <property type="match status" value="1"/>
</dbReference>
<evidence type="ECO:0000313" key="4">
    <source>
        <dbReference type="Proteomes" id="UP000076852"/>
    </source>
</evidence>
<dbReference type="InterPro" id="IPR026866">
    <property type="entry name" value="CR006_AAA"/>
</dbReference>
<dbReference type="Proteomes" id="UP000076852">
    <property type="component" value="Chromosome 2"/>
</dbReference>
<organism evidence="3 4">
    <name type="scientific">Paraburkholderia phytofirmans OLGA172</name>
    <dbReference type="NCBI Taxonomy" id="1417228"/>
    <lineage>
        <taxon>Bacteria</taxon>
        <taxon>Pseudomonadati</taxon>
        <taxon>Pseudomonadota</taxon>
        <taxon>Betaproteobacteria</taxon>
        <taxon>Burkholderiales</taxon>
        <taxon>Burkholderiaceae</taxon>
        <taxon>Paraburkholderia</taxon>
    </lineage>
</organism>
<dbReference type="STRING" id="1804984.AYM40_21025"/>
<evidence type="ECO:0000313" key="3">
    <source>
        <dbReference type="EMBL" id="ANB74936.1"/>
    </source>
</evidence>
<dbReference type="PANTHER" id="PTHR32182:SF22">
    <property type="entry name" value="ATP-DEPENDENT ENDONUCLEASE, OLD FAMILY-RELATED"/>
    <property type="match status" value="1"/>
</dbReference>
<gene>
    <name evidence="3" type="ORF">AYM40_21025</name>
</gene>
<dbReference type="EMBL" id="CP014579">
    <property type="protein sequence ID" value="ANB74936.1"/>
    <property type="molecule type" value="Genomic_DNA"/>
</dbReference>
<dbReference type="RefSeq" id="WP_063498238.1">
    <property type="nucleotide sequence ID" value="NZ_CP014579.1"/>
</dbReference>
<keyword evidence="4" id="KW-1185">Reference proteome</keyword>
<reference evidence="3 4" key="1">
    <citation type="journal article" date="2016" name="Gene">
        <title>PacBio SMRT assembly of a complex multi-replicon genome reveals chlorocatechol degradative operon in a region of genome plasticity.</title>
        <authorList>
            <person name="Ricker N."/>
            <person name="Shen S.Y."/>
            <person name="Goordial J."/>
            <person name="Jin S."/>
            <person name="Fulthorpe R.R."/>
        </authorList>
    </citation>
    <scope>NUCLEOTIDE SEQUENCE [LARGE SCALE GENOMIC DNA]</scope>
    <source>
        <strain evidence="3 4">OLGA172</strain>
    </source>
</reference>
<evidence type="ECO:0000256" key="1">
    <source>
        <dbReference type="SAM" id="MobiDB-lite"/>
    </source>
</evidence>
<dbReference type="InterPro" id="IPR027417">
    <property type="entry name" value="P-loop_NTPase"/>
</dbReference>
<dbReference type="Pfam" id="PF13166">
    <property type="entry name" value="AAA_13"/>
    <property type="match status" value="1"/>
</dbReference>
<feature type="domain" description="Protein CR006 P-loop" evidence="2">
    <location>
        <begin position="12"/>
        <end position="763"/>
    </location>
</feature>
<accession>A0A160FQV0</accession>
<feature type="region of interest" description="Disordered" evidence="1">
    <location>
        <begin position="462"/>
        <end position="481"/>
    </location>
</feature>
<dbReference type="GO" id="GO:0006302">
    <property type="term" value="P:double-strand break repair"/>
    <property type="evidence" value="ECO:0007669"/>
    <property type="project" value="TreeGrafter"/>
</dbReference>
<dbReference type="KEGG" id="buz:AYM40_21025"/>
<dbReference type="OrthoDB" id="9795565at2"/>
<protein>
    <recommendedName>
        <fullName evidence="2">Protein CR006 P-loop domain-containing protein</fullName>
    </recommendedName>
</protein>
<dbReference type="SUPFAM" id="SSF52540">
    <property type="entry name" value="P-loop containing nucleoside triphosphate hydrolases"/>
    <property type="match status" value="1"/>
</dbReference>
<name>A0A160FQV0_9BURK</name>
<evidence type="ECO:0000259" key="2">
    <source>
        <dbReference type="Pfam" id="PF13166"/>
    </source>
</evidence>
<proteinExistence type="predicted"/>